<gene>
    <name evidence="1" type="ORF">HF209_00065</name>
    <name evidence="2" type="ORF">HF257_03555</name>
</gene>
<sequence>MSASLGVAIAPKDGQCTNDLIMHADLAMYRANESLPRILP</sequence>
<evidence type="ECO:0000313" key="1">
    <source>
        <dbReference type="EMBL" id="MBC2379329.1"/>
    </source>
</evidence>
<comment type="caution">
    <text evidence="2">The sequence shown here is derived from an EMBL/GenBank/DDBJ whole genome shotgun (WGS) entry which is preliminary data.</text>
</comment>
<accession>A0A7X1AIP1</accession>
<dbReference type="SUPFAM" id="SSF55073">
    <property type="entry name" value="Nucleotide cyclase"/>
    <property type="match status" value="1"/>
</dbReference>
<dbReference type="InterPro" id="IPR029787">
    <property type="entry name" value="Nucleotide_cyclase"/>
</dbReference>
<protein>
    <submittedName>
        <fullName evidence="2">Diguanylate cyclase</fullName>
    </submittedName>
</protein>
<reference evidence="3 4" key="1">
    <citation type="submission" date="2020-04" db="EMBL/GenBank/DDBJ databases">
        <title>Pseudomonas crami sp. nov., a novel proteolytic bacterial species isolated from cream.</title>
        <authorList>
            <person name="Hofmann K."/>
            <person name="Woller A."/>
            <person name="Huptas C."/>
            <person name="Wenning M."/>
            <person name="Scherer S."/>
            <person name="Doll E.V."/>
        </authorList>
    </citation>
    <scope>NUCLEOTIDE SEQUENCE [LARGE SCALE GENOMIC DNA]</scope>
    <source>
        <strain evidence="1 4">WS 5096</strain>
        <strain evidence="2 3">WS 5106</strain>
    </source>
</reference>
<dbReference type="Proteomes" id="UP000520513">
    <property type="component" value="Unassembled WGS sequence"/>
</dbReference>
<evidence type="ECO:0000313" key="3">
    <source>
        <dbReference type="Proteomes" id="UP000520513"/>
    </source>
</evidence>
<proteinExistence type="predicted"/>
<dbReference type="Proteomes" id="UP000534677">
    <property type="component" value="Unassembled WGS sequence"/>
</dbReference>
<dbReference type="Gene3D" id="3.30.70.270">
    <property type="match status" value="1"/>
</dbReference>
<dbReference type="InterPro" id="IPR043128">
    <property type="entry name" value="Rev_trsase/Diguanyl_cyclase"/>
</dbReference>
<dbReference type="AlphaFoldDB" id="A0A7X1AIP1"/>
<evidence type="ECO:0000313" key="4">
    <source>
        <dbReference type="Proteomes" id="UP000534677"/>
    </source>
</evidence>
<keyword evidence="4" id="KW-1185">Reference proteome</keyword>
<name>A0A7X1AIP1_9PSED</name>
<evidence type="ECO:0000313" key="2">
    <source>
        <dbReference type="EMBL" id="MBC2405065.1"/>
    </source>
</evidence>
<organism evidence="2 3">
    <name type="scientific">Pseudomonas cremoris</name>
    <dbReference type="NCBI Taxonomy" id="2724178"/>
    <lineage>
        <taxon>Bacteria</taxon>
        <taxon>Pseudomonadati</taxon>
        <taxon>Pseudomonadota</taxon>
        <taxon>Gammaproteobacteria</taxon>
        <taxon>Pseudomonadales</taxon>
        <taxon>Pseudomonadaceae</taxon>
        <taxon>Pseudomonas</taxon>
    </lineage>
</organism>
<dbReference type="EMBL" id="JAAXCZ010000001">
    <property type="protein sequence ID" value="MBC2379329.1"/>
    <property type="molecule type" value="Genomic_DNA"/>
</dbReference>
<dbReference type="EMBL" id="JAAXCY010000001">
    <property type="protein sequence ID" value="MBC2405065.1"/>
    <property type="molecule type" value="Genomic_DNA"/>
</dbReference>